<reference evidence="1" key="1">
    <citation type="journal article" date="2021" name="PeerJ">
        <title>Extensive microbial diversity within the chicken gut microbiome revealed by metagenomics and culture.</title>
        <authorList>
            <person name="Gilroy R."/>
            <person name="Ravi A."/>
            <person name="Getino M."/>
            <person name="Pursley I."/>
            <person name="Horton D.L."/>
            <person name="Alikhan N.F."/>
            <person name="Baker D."/>
            <person name="Gharbi K."/>
            <person name="Hall N."/>
            <person name="Watson M."/>
            <person name="Adriaenssens E.M."/>
            <person name="Foster-Nyarko E."/>
            <person name="Jarju S."/>
            <person name="Secka A."/>
            <person name="Antonio M."/>
            <person name="Oren A."/>
            <person name="Chaudhuri R.R."/>
            <person name="La Ragione R."/>
            <person name="Hildebrand F."/>
            <person name="Pallen M.J."/>
        </authorList>
    </citation>
    <scope>NUCLEOTIDE SEQUENCE</scope>
    <source>
        <strain evidence="1">CHK196-7946</strain>
    </source>
</reference>
<organism evidence="1 2">
    <name type="scientific">Candidatus Mediterraneibacter faecavium</name>
    <dbReference type="NCBI Taxonomy" id="2838668"/>
    <lineage>
        <taxon>Bacteria</taxon>
        <taxon>Bacillati</taxon>
        <taxon>Bacillota</taxon>
        <taxon>Clostridia</taxon>
        <taxon>Lachnospirales</taxon>
        <taxon>Lachnospiraceae</taxon>
        <taxon>Mediterraneibacter</taxon>
    </lineage>
</organism>
<reference evidence="1" key="2">
    <citation type="submission" date="2021-04" db="EMBL/GenBank/DDBJ databases">
        <authorList>
            <person name="Gilroy R."/>
        </authorList>
    </citation>
    <scope>NUCLEOTIDE SEQUENCE</scope>
    <source>
        <strain evidence="1">CHK196-7946</strain>
    </source>
</reference>
<name>A0A9D2Q7Z9_9FIRM</name>
<gene>
    <name evidence="1" type="ORF">H9697_06455</name>
</gene>
<dbReference type="Proteomes" id="UP000823902">
    <property type="component" value="Unassembled WGS sequence"/>
</dbReference>
<comment type="caution">
    <text evidence="1">The sequence shown here is derived from an EMBL/GenBank/DDBJ whole genome shotgun (WGS) entry which is preliminary data.</text>
</comment>
<sequence>MGKDKKRTVIIAAVLVFVIAAAAVAVAVAGNYFRKEKPSDDGKQSDGGQTMSAVYLKKDDGSSLFVNLEAGYPFTGTIPEGELYDEDGKKITEQELDNGDVVSICGNGIMAESYPAQYHGITKIERTEQTNQKYIQEYAHYLDELFIEKDPSQLPYLNVCYTDELASVAVMIPEALSCTWTYEEDGESRTAATDAPHILQTEPTEVTKLSEPLTMELQFDEKPDSAAVLAWEDSLLGQYQDGALSIPEGTDVEVKKNENGNYEFTAQPGYVYLVQGQWENGTVDYGFRVPAK</sequence>
<dbReference type="EMBL" id="DWVY01000031">
    <property type="protein sequence ID" value="HJC74572.1"/>
    <property type="molecule type" value="Genomic_DNA"/>
</dbReference>
<dbReference type="AlphaFoldDB" id="A0A9D2Q7Z9"/>
<proteinExistence type="predicted"/>
<protein>
    <submittedName>
        <fullName evidence="1">Uncharacterized protein</fullName>
    </submittedName>
</protein>
<accession>A0A9D2Q7Z9</accession>
<evidence type="ECO:0000313" key="2">
    <source>
        <dbReference type="Proteomes" id="UP000823902"/>
    </source>
</evidence>
<evidence type="ECO:0000313" key="1">
    <source>
        <dbReference type="EMBL" id="HJC74572.1"/>
    </source>
</evidence>